<evidence type="ECO:0000256" key="2">
    <source>
        <dbReference type="ARBA" id="ARBA00022692"/>
    </source>
</evidence>
<dbReference type="AlphaFoldDB" id="A0A7V8RC52"/>
<dbReference type="PANTHER" id="PTHR35814">
    <property type="match status" value="1"/>
</dbReference>
<keyword evidence="4 5" id="KW-0472">Membrane</keyword>
<reference evidence="6 7" key="1">
    <citation type="journal article" date="1994" name="Int. J. Syst. Bacteriol.">
        <title>Phylogenetic positions of novel aerobic, bacteriochlorophyll a-containing bacteria and description of Roseococcus thiosulfatophilus gen. nov., sp. nov., Erythromicrobium ramosum gen. nov., sp. nov., and Erythrobacter litoralis sp. nov.</title>
        <authorList>
            <person name="Yurkov V."/>
            <person name="Stackebrandt E."/>
            <person name="Holmes A."/>
            <person name="Fuerst J.A."/>
            <person name="Hugenholtz P."/>
            <person name="Golecki J."/>
            <person name="Gad'on N."/>
            <person name="Gorlenko V.M."/>
            <person name="Kompantseva E.I."/>
            <person name="Drews G."/>
        </authorList>
    </citation>
    <scope>NUCLEOTIDE SEQUENCE [LARGE SCALE GENOMIC DNA]</scope>
    <source>
        <strain evidence="6 7">KR-99</strain>
    </source>
</reference>
<evidence type="ECO:0008006" key="8">
    <source>
        <dbReference type="Google" id="ProtNLM"/>
    </source>
</evidence>
<organism evidence="6 7">
    <name type="scientific">Sphingomonas ursincola</name>
    <dbReference type="NCBI Taxonomy" id="56361"/>
    <lineage>
        <taxon>Bacteria</taxon>
        <taxon>Pseudomonadati</taxon>
        <taxon>Pseudomonadota</taxon>
        <taxon>Alphaproteobacteria</taxon>
        <taxon>Sphingomonadales</taxon>
        <taxon>Sphingomonadaceae</taxon>
        <taxon>Sphingomonas</taxon>
    </lineage>
</organism>
<proteinExistence type="predicted"/>
<comment type="caution">
    <text evidence="6">The sequence shown here is derived from an EMBL/GenBank/DDBJ whole genome shotgun (WGS) entry which is preliminary data.</text>
</comment>
<keyword evidence="2 5" id="KW-0812">Transmembrane</keyword>
<keyword evidence="3 5" id="KW-1133">Transmembrane helix</keyword>
<evidence type="ECO:0000313" key="6">
    <source>
        <dbReference type="EMBL" id="MBA1373737.1"/>
    </source>
</evidence>
<accession>A0A7V8RC52</accession>
<dbReference type="InterPro" id="IPR001129">
    <property type="entry name" value="Membr-assoc_MAPEG"/>
</dbReference>
<dbReference type="PANTHER" id="PTHR35814:SF1">
    <property type="entry name" value="GLUTATHIONE S-TRANSFERASE-RELATED"/>
    <property type="match status" value="1"/>
</dbReference>
<keyword evidence="7" id="KW-1185">Reference proteome</keyword>
<evidence type="ECO:0000256" key="5">
    <source>
        <dbReference type="SAM" id="Phobius"/>
    </source>
</evidence>
<evidence type="ECO:0000256" key="1">
    <source>
        <dbReference type="ARBA" id="ARBA00004370"/>
    </source>
</evidence>
<gene>
    <name evidence="6" type="ORF">FG486_05255</name>
</gene>
<dbReference type="Gene3D" id="1.20.120.550">
    <property type="entry name" value="Membrane associated eicosanoid/glutathione metabolism-like domain"/>
    <property type="match status" value="1"/>
</dbReference>
<dbReference type="InterPro" id="IPR023352">
    <property type="entry name" value="MAPEG-like_dom_sf"/>
</dbReference>
<comment type="subcellular location">
    <subcellularLocation>
        <location evidence="1">Membrane</location>
    </subcellularLocation>
</comment>
<dbReference type="SUPFAM" id="SSF161084">
    <property type="entry name" value="MAPEG domain-like"/>
    <property type="match status" value="1"/>
</dbReference>
<evidence type="ECO:0000313" key="7">
    <source>
        <dbReference type="Proteomes" id="UP000589292"/>
    </source>
</evidence>
<dbReference type="EMBL" id="VDES01000001">
    <property type="protein sequence ID" value="MBA1373737.1"/>
    <property type="molecule type" value="Genomic_DNA"/>
</dbReference>
<feature type="transmembrane region" description="Helical" evidence="5">
    <location>
        <begin position="109"/>
        <end position="133"/>
    </location>
</feature>
<evidence type="ECO:0000256" key="3">
    <source>
        <dbReference type="ARBA" id="ARBA00022989"/>
    </source>
</evidence>
<sequence>MPMTLPVTALTAAICAIMLLATAIATVRARFRTQASFGDAGDAGLISSSRAHGNLAEHAPLFVILIGLLEQSNASHWPLTGLAVLFLAARAAHIIGLHQPHGPGKPPQLRALGVIGTWIAYAIAIAWTLFLVVTVNG</sequence>
<protein>
    <recommendedName>
        <fullName evidence="8">MAPEG family protein</fullName>
    </recommendedName>
</protein>
<feature type="transmembrane region" description="Helical" evidence="5">
    <location>
        <begin position="77"/>
        <end position="97"/>
    </location>
</feature>
<dbReference type="Proteomes" id="UP000589292">
    <property type="component" value="Unassembled WGS sequence"/>
</dbReference>
<evidence type="ECO:0000256" key="4">
    <source>
        <dbReference type="ARBA" id="ARBA00023136"/>
    </source>
</evidence>
<dbReference type="Pfam" id="PF01124">
    <property type="entry name" value="MAPEG"/>
    <property type="match status" value="1"/>
</dbReference>
<dbReference type="GO" id="GO:0016020">
    <property type="term" value="C:membrane"/>
    <property type="evidence" value="ECO:0007669"/>
    <property type="project" value="UniProtKB-SubCell"/>
</dbReference>
<name>A0A7V8RC52_9SPHN</name>